<evidence type="ECO:0000259" key="1">
    <source>
        <dbReference type="Pfam" id="PF07762"/>
    </source>
</evidence>
<dbReference type="EnsemblPlants" id="ONIVA03G35240.1">
    <property type="protein sequence ID" value="ONIVA03G35240.1"/>
    <property type="gene ID" value="ONIVA03G35240"/>
</dbReference>
<dbReference type="Pfam" id="PF07762">
    <property type="entry name" value="DUF1618"/>
    <property type="match status" value="1"/>
</dbReference>
<dbReference type="AlphaFoldDB" id="A0A0E0GTL2"/>
<evidence type="ECO:0000313" key="3">
    <source>
        <dbReference type="Proteomes" id="UP000006591"/>
    </source>
</evidence>
<organism evidence="2">
    <name type="scientific">Oryza nivara</name>
    <name type="common">Indian wild rice</name>
    <name type="synonym">Oryza sativa f. spontanea</name>
    <dbReference type="NCBI Taxonomy" id="4536"/>
    <lineage>
        <taxon>Eukaryota</taxon>
        <taxon>Viridiplantae</taxon>
        <taxon>Streptophyta</taxon>
        <taxon>Embryophyta</taxon>
        <taxon>Tracheophyta</taxon>
        <taxon>Spermatophyta</taxon>
        <taxon>Magnoliopsida</taxon>
        <taxon>Liliopsida</taxon>
        <taxon>Poales</taxon>
        <taxon>Poaceae</taxon>
        <taxon>BOP clade</taxon>
        <taxon>Oryzoideae</taxon>
        <taxon>Oryzeae</taxon>
        <taxon>Oryzinae</taxon>
        <taxon>Oryza</taxon>
    </lineage>
</organism>
<sequence length="251" mass="27141">MATLAVPEINFKQGDANSFDPLCTIGDREDPVGTFLSSSLPPPPPATTWVILACVPSAGDHLARLRVARSAGRRAPPSFRSLSPPRLRTSASTATITPCRLRRLRVSAGRLLLRSAHDFGPGGVALGFDPAPSCANDGGYILCDAWLRTAFLYPPCSDDYRLLCAGNVGMIPRTAADGKHRIRLVAELQPDMRFVPLPEGCKLPRTPAMRTPQAKYRCVNVSDGELTFVQIHDDAAGAPSMIMISMWTLQF</sequence>
<accession>A0A0E0GTL2</accession>
<keyword evidence="3" id="KW-1185">Reference proteome</keyword>
<dbReference type="Proteomes" id="UP000006591">
    <property type="component" value="Chromosome 3"/>
</dbReference>
<proteinExistence type="predicted"/>
<reference evidence="2" key="1">
    <citation type="submission" date="2015-04" db="UniProtKB">
        <authorList>
            <consortium name="EnsemblPlants"/>
        </authorList>
    </citation>
    <scope>IDENTIFICATION</scope>
    <source>
        <strain evidence="2">SL10</strain>
    </source>
</reference>
<dbReference type="PANTHER" id="PTHR33086:SF73">
    <property type="entry name" value="OS01G0245901 PROTEIN"/>
    <property type="match status" value="1"/>
</dbReference>
<protein>
    <recommendedName>
        <fullName evidence="1">DUF1618 domain-containing protein</fullName>
    </recommendedName>
</protein>
<evidence type="ECO:0000313" key="2">
    <source>
        <dbReference type="EnsemblPlants" id="ONIVA03G35240.1"/>
    </source>
</evidence>
<dbReference type="InterPro" id="IPR011676">
    <property type="entry name" value="DUF1618"/>
</dbReference>
<dbReference type="OMA" id="DPLCTIG"/>
<dbReference type="HOGENOM" id="CLU_1279424_0_0_1"/>
<dbReference type="PANTHER" id="PTHR33086">
    <property type="entry name" value="OS05G0468200 PROTEIN-RELATED"/>
    <property type="match status" value="1"/>
</dbReference>
<name>A0A0E0GTL2_ORYNI</name>
<reference evidence="2" key="2">
    <citation type="submission" date="2018-04" db="EMBL/GenBank/DDBJ databases">
        <title>OnivRS2 (Oryza nivara Reference Sequence Version 2).</title>
        <authorList>
            <person name="Zhang J."/>
            <person name="Kudrna D."/>
            <person name="Lee S."/>
            <person name="Talag J."/>
            <person name="Rajasekar S."/>
            <person name="Welchert J."/>
            <person name="Hsing Y.-I."/>
            <person name="Wing R.A."/>
        </authorList>
    </citation>
    <scope>NUCLEOTIDE SEQUENCE [LARGE SCALE GENOMIC DNA]</scope>
    <source>
        <strain evidence="2">SL10</strain>
    </source>
</reference>
<dbReference type="Gramene" id="ONIVA03G35240.1">
    <property type="protein sequence ID" value="ONIVA03G35240.1"/>
    <property type="gene ID" value="ONIVA03G35240"/>
</dbReference>
<feature type="domain" description="DUF1618" evidence="1">
    <location>
        <begin position="187"/>
        <end position="249"/>
    </location>
</feature>